<evidence type="ECO:0000256" key="1">
    <source>
        <dbReference type="ARBA" id="ARBA00022603"/>
    </source>
</evidence>
<dbReference type="SUPFAM" id="SSF55315">
    <property type="entry name" value="L30e-like"/>
    <property type="match status" value="1"/>
</dbReference>
<evidence type="ECO:0000313" key="5">
    <source>
        <dbReference type="EMBL" id="CAB4569034.1"/>
    </source>
</evidence>
<dbReference type="SUPFAM" id="SSF75217">
    <property type="entry name" value="alpha/beta knot"/>
    <property type="match status" value="1"/>
</dbReference>
<accession>A0A6J6E0Y6</accession>
<keyword evidence="2" id="KW-0808">Transferase</keyword>
<dbReference type="GO" id="GO:0032259">
    <property type="term" value="P:methylation"/>
    <property type="evidence" value="ECO:0007669"/>
    <property type="project" value="UniProtKB-KW"/>
</dbReference>
<dbReference type="NCBIfam" id="TIGR00186">
    <property type="entry name" value="rRNA_methyl_3"/>
    <property type="match status" value="1"/>
</dbReference>
<dbReference type="Pfam" id="PF00588">
    <property type="entry name" value="SpoU_methylase"/>
    <property type="match status" value="1"/>
</dbReference>
<protein>
    <submittedName>
        <fullName evidence="5">Unannotated protein</fullName>
    </submittedName>
</protein>
<feature type="compositionally biased region" description="Basic residues" evidence="3">
    <location>
        <begin position="1"/>
        <end position="11"/>
    </location>
</feature>
<dbReference type="InterPro" id="IPR029028">
    <property type="entry name" value="Alpha/beta_knot_MTases"/>
</dbReference>
<organism evidence="5">
    <name type="scientific">freshwater metagenome</name>
    <dbReference type="NCBI Taxonomy" id="449393"/>
    <lineage>
        <taxon>unclassified sequences</taxon>
        <taxon>metagenomes</taxon>
        <taxon>ecological metagenomes</taxon>
    </lineage>
</organism>
<dbReference type="PANTHER" id="PTHR46429">
    <property type="entry name" value="23S RRNA (GUANOSINE-2'-O-)-METHYLTRANSFERASE RLMB"/>
    <property type="match status" value="1"/>
</dbReference>
<reference evidence="5" key="1">
    <citation type="submission" date="2020-05" db="EMBL/GenBank/DDBJ databases">
        <authorList>
            <person name="Chiriac C."/>
            <person name="Salcher M."/>
            <person name="Ghai R."/>
            <person name="Kavagutti S V."/>
        </authorList>
    </citation>
    <scope>NUCLEOTIDE SEQUENCE</scope>
</reference>
<name>A0A6J6E0Y6_9ZZZZ</name>
<dbReference type="InterPro" id="IPR004441">
    <property type="entry name" value="rRNA_MeTrfase_TrmH"/>
</dbReference>
<feature type="region of interest" description="Disordered" evidence="3">
    <location>
        <begin position="1"/>
        <end position="72"/>
    </location>
</feature>
<dbReference type="Gene3D" id="3.40.1280.10">
    <property type="match status" value="1"/>
</dbReference>
<dbReference type="GO" id="GO:0006396">
    <property type="term" value="P:RNA processing"/>
    <property type="evidence" value="ECO:0007669"/>
    <property type="project" value="InterPro"/>
</dbReference>
<dbReference type="Gene3D" id="3.30.1330.30">
    <property type="match status" value="1"/>
</dbReference>
<dbReference type="GO" id="GO:0005829">
    <property type="term" value="C:cytosol"/>
    <property type="evidence" value="ECO:0007669"/>
    <property type="project" value="TreeGrafter"/>
</dbReference>
<feature type="compositionally biased region" description="Basic and acidic residues" evidence="3">
    <location>
        <begin position="61"/>
        <end position="72"/>
    </location>
</feature>
<evidence type="ECO:0000256" key="2">
    <source>
        <dbReference type="ARBA" id="ARBA00022679"/>
    </source>
</evidence>
<dbReference type="InterPro" id="IPR001537">
    <property type="entry name" value="SpoU_MeTrfase"/>
</dbReference>
<sequence length="320" mass="34829">MAFKNARKPGGKKTVSSGGKNRKALKGKGPTPKAKDRPAHVKYRDKKERNPKNTRSAQFTKEPRRSFSNNEKRSASDFILGRNPVLEALKENVDAAVLRIANGVDVDDRLRQILTLASDKNLPVMEVERRELDRLTNNTNHQGVALAVAPYKYQNIKEVLAHVKTTPLVVILDGVTDPRNLGAVIRSAAGFYANAVVVTERRSAGVTGAVWKTAAGALSHVPVCQVVNITRTITELQERGFFAIALDGDGDLNLEQVDPDLANRPLLLVIGAEGRGVSRLVAQTCDLRVQIPMSSKIESLNAAVATGVALYSITRSRKLN</sequence>
<dbReference type="SMART" id="SM00967">
    <property type="entry name" value="SpoU_sub_bind"/>
    <property type="match status" value="1"/>
</dbReference>
<dbReference type="AlphaFoldDB" id="A0A6J6E0Y6"/>
<feature type="domain" description="RNA 2-O ribose methyltransferase substrate binding" evidence="4">
    <location>
        <begin position="78"/>
        <end position="154"/>
    </location>
</feature>
<dbReference type="InterPro" id="IPR013123">
    <property type="entry name" value="SpoU_subst-bd"/>
</dbReference>
<dbReference type="EMBL" id="CAEZTU010000002">
    <property type="protein sequence ID" value="CAB4569034.1"/>
    <property type="molecule type" value="Genomic_DNA"/>
</dbReference>
<gene>
    <name evidence="5" type="ORF">UFOPK1740_00069</name>
</gene>
<dbReference type="CDD" id="cd18103">
    <property type="entry name" value="SpoU-like_RlmB"/>
    <property type="match status" value="1"/>
</dbReference>
<keyword evidence="1" id="KW-0489">Methyltransferase</keyword>
<proteinExistence type="predicted"/>
<dbReference type="GO" id="GO:0008173">
    <property type="term" value="F:RNA methyltransferase activity"/>
    <property type="evidence" value="ECO:0007669"/>
    <property type="project" value="InterPro"/>
</dbReference>
<dbReference type="InterPro" id="IPR029064">
    <property type="entry name" value="Ribosomal_eL30-like_sf"/>
</dbReference>
<evidence type="ECO:0000256" key="3">
    <source>
        <dbReference type="SAM" id="MobiDB-lite"/>
    </source>
</evidence>
<evidence type="ECO:0000259" key="4">
    <source>
        <dbReference type="SMART" id="SM00967"/>
    </source>
</evidence>
<dbReference type="InterPro" id="IPR029026">
    <property type="entry name" value="tRNA_m1G_MTases_N"/>
</dbReference>
<dbReference type="PANTHER" id="PTHR46429:SF1">
    <property type="entry name" value="23S RRNA (GUANOSINE-2'-O-)-METHYLTRANSFERASE RLMB"/>
    <property type="match status" value="1"/>
</dbReference>
<dbReference type="Pfam" id="PF08032">
    <property type="entry name" value="SpoU_sub_bind"/>
    <property type="match status" value="1"/>
</dbReference>
<dbReference type="GO" id="GO:0003723">
    <property type="term" value="F:RNA binding"/>
    <property type="evidence" value="ECO:0007669"/>
    <property type="project" value="InterPro"/>
</dbReference>